<name>A0A2A2H527_METBR</name>
<dbReference type="PROSITE" id="PS50977">
    <property type="entry name" value="HTH_TETR_2"/>
    <property type="match status" value="1"/>
</dbReference>
<feature type="DNA-binding region" description="H-T-H motif" evidence="2">
    <location>
        <begin position="25"/>
        <end position="44"/>
    </location>
</feature>
<protein>
    <submittedName>
        <fullName evidence="4">TetR family transcriptional regulator</fullName>
    </submittedName>
</protein>
<feature type="domain" description="HTH tetR-type" evidence="3">
    <location>
        <begin position="2"/>
        <end position="62"/>
    </location>
</feature>
<accession>A0A2A2H527</accession>
<dbReference type="EMBL" id="LMVM01000023">
    <property type="protein sequence ID" value="PAV04529.1"/>
    <property type="molecule type" value="Genomic_DNA"/>
</dbReference>
<dbReference type="OrthoDB" id="135877at2157"/>
<dbReference type="PANTHER" id="PTHR43479:SF11">
    <property type="entry name" value="ACREF_ENVCD OPERON REPRESSOR-RELATED"/>
    <property type="match status" value="1"/>
</dbReference>
<evidence type="ECO:0000256" key="1">
    <source>
        <dbReference type="ARBA" id="ARBA00023125"/>
    </source>
</evidence>
<dbReference type="PRINTS" id="PR00455">
    <property type="entry name" value="HTHTETR"/>
</dbReference>
<dbReference type="Gene3D" id="1.10.357.10">
    <property type="entry name" value="Tetracycline Repressor, domain 2"/>
    <property type="match status" value="1"/>
</dbReference>
<dbReference type="Proteomes" id="UP000217784">
    <property type="component" value="Unassembled WGS sequence"/>
</dbReference>
<dbReference type="GO" id="GO:0003677">
    <property type="term" value="F:DNA binding"/>
    <property type="evidence" value="ECO:0007669"/>
    <property type="project" value="UniProtKB-UniRule"/>
</dbReference>
<evidence type="ECO:0000313" key="4">
    <source>
        <dbReference type="EMBL" id="PAV04529.1"/>
    </source>
</evidence>
<dbReference type="InterPro" id="IPR001647">
    <property type="entry name" value="HTH_TetR"/>
</dbReference>
<evidence type="ECO:0000313" key="5">
    <source>
        <dbReference type="Proteomes" id="UP000217784"/>
    </source>
</evidence>
<dbReference type="AlphaFoldDB" id="A0A2A2H527"/>
<keyword evidence="5" id="KW-1185">Reference proteome</keyword>
<keyword evidence="1 2" id="KW-0238">DNA-binding</keyword>
<dbReference type="RefSeq" id="WP_069582817.1">
    <property type="nucleotide sequence ID" value="NZ_LMVM01000023.1"/>
</dbReference>
<dbReference type="Pfam" id="PF00440">
    <property type="entry name" value="TetR_N"/>
    <property type="match status" value="1"/>
</dbReference>
<dbReference type="SUPFAM" id="SSF46689">
    <property type="entry name" value="Homeodomain-like"/>
    <property type="match status" value="1"/>
</dbReference>
<sequence>MKEKEQKILDASLKLFVERGFHGTSTAEIAKTAGVATGTLFHYFKTKEELINRLYLYTKESMLCEVSEHYDDKKTFKENIKELWLKFVRFGVDDPYKFQFILTFHCSPYITSLTKEQVELHAESMLRIYKNGIRKQKIKEISFEMVMDYFWGNIVTVVTHFEKYPEKLNGKNLDMAFELLWDGISK</sequence>
<dbReference type="InterPro" id="IPR023772">
    <property type="entry name" value="DNA-bd_HTH_TetR-type_CS"/>
</dbReference>
<comment type="caution">
    <text evidence="4">The sequence shown here is derived from an EMBL/GenBank/DDBJ whole genome shotgun (WGS) entry which is preliminary data.</text>
</comment>
<organism evidence="4 5">
    <name type="scientific">Methanobacterium bryantii</name>
    <dbReference type="NCBI Taxonomy" id="2161"/>
    <lineage>
        <taxon>Archaea</taxon>
        <taxon>Methanobacteriati</taxon>
        <taxon>Methanobacteriota</taxon>
        <taxon>Methanomada group</taxon>
        <taxon>Methanobacteria</taxon>
        <taxon>Methanobacteriales</taxon>
        <taxon>Methanobacteriaceae</taxon>
        <taxon>Methanobacterium</taxon>
    </lineage>
</organism>
<dbReference type="PANTHER" id="PTHR43479">
    <property type="entry name" value="ACREF/ENVCD OPERON REPRESSOR-RELATED"/>
    <property type="match status" value="1"/>
</dbReference>
<evidence type="ECO:0000256" key="2">
    <source>
        <dbReference type="PROSITE-ProRule" id="PRU00335"/>
    </source>
</evidence>
<evidence type="ECO:0000259" key="3">
    <source>
        <dbReference type="PROSITE" id="PS50977"/>
    </source>
</evidence>
<dbReference type="PROSITE" id="PS01081">
    <property type="entry name" value="HTH_TETR_1"/>
    <property type="match status" value="1"/>
</dbReference>
<dbReference type="InterPro" id="IPR050624">
    <property type="entry name" value="HTH-type_Tx_Regulator"/>
</dbReference>
<dbReference type="InterPro" id="IPR009057">
    <property type="entry name" value="Homeodomain-like_sf"/>
</dbReference>
<proteinExistence type="predicted"/>
<reference evidence="4 5" key="1">
    <citation type="journal article" date="2017" name="BMC Genomics">
        <title>Genomic analysis of methanogenic archaea reveals a shift towards energy conservation.</title>
        <authorList>
            <person name="Gilmore S.P."/>
            <person name="Henske J.K."/>
            <person name="Sexton J.A."/>
            <person name="Solomon K.V."/>
            <person name="Seppala S."/>
            <person name="Yoo J.I."/>
            <person name="Huyett L.M."/>
            <person name="Pressman A."/>
            <person name="Cogan J.Z."/>
            <person name="Kivenson V."/>
            <person name="Peng X."/>
            <person name="Tan Y."/>
            <person name="Valentine D.L."/>
            <person name="O'Malley M.A."/>
        </authorList>
    </citation>
    <scope>NUCLEOTIDE SEQUENCE [LARGE SCALE GENOMIC DNA]</scope>
    <source>
        <strain evidence="4 5">M.o.H.</strain>
    </source>
</reference>
<gene>
    <name evidence="4" type="ORF">ASJ80_06780</name>
</gene>